<dbReference type="GO" id="GO:0016020">
    <property type="term" value="C:membrane"/>
    <property type="evidence" value="ECO:0007669"/>
    <property type="project" value="InterPro"/>
</dbReference>
<proteinExistence type="predicted"/>
<dbReference type="InterPro" id="IPR015919">
    <property type="entry name" value="Cadherin-like_sf"/>
</dbReference>
<evidence type="ECO:0000313" key="1">
    <source>
        <dbReference type="Proteomes" id="UP000887574"/>
    </source>
</evidence>
<sequence length="157" mass="17308">MFEPPFTSFFSKNQKAEEKKSVRTIGLIITFFITGISTADFVGGQKPWAVLKVDSFEGYLPENAEVGTTVRIAPSMKSASLQILVDDQDLKPGMPPAIYQYILTGYGAEKFAVDQRGFLFLNSNNDIDADRSSSTFMLHVLAREVDTTPCVAVTRSP</sequence>
<organism evidence="1 2">
    <name type="scientific">Ditylenchus dipsaci</name>
    <dbReference type="NCBI Taxonomy" id="166011"/>
    <lineage>
        <taxon>Eukaryota</taxon>
        <taxon>Metazoa</taxon>
        <taxon>Ecdysozoa</taxon>
        <taxon>Nematoda</taxon>
        <taxon>Chromadorea</taxon>
        <taxon>Rhabditida</taxon>
        <taxon>Tylenchina</taxon>
        <taxon>Tylenchomorpha</taxon>
        <taxon>Sphaerularioidea</taxon>
        <taxon>Anguinidae</taxon>
        <taxon>Anguininae</taxon>
        <taxon>Ditylenchus</taxon>
    </lineage>
</organism>
<evidence type="ECO:0000313" key="2">
    <source>
        <dbReference type="WBParaSite" id="jg14973"/>
    </source>
</evidence>
<dbReference type="CDD" id="cd11304">
    <property type="entry name" value="Cadherin_repeat"/>
    <property type="match status" value="1"/>
</dbReference>
<accession>A0A915D2U8</accession>
<name>A0A915D2U8_9BILA</name>
<protein>
    <submittedName>
        <fullName evidence="2">Uncharacterized protein</fullName>
    </submittedName>
</protein>
<dbReference type="AlphaFoldDB" id="A0A915D2U8"/>
<dbReference type="SUPFAM" id="SSF49313">
    <property type="entry name" value="Cadherin-like"/>
    <property type="match status" value="1"/>
</dbReference>
<dbReference type="Proteomes" id="UP000887574">
    <property type="component" value="Unplaced"/>
</dbReference>
<dbReference type="GO" id="GO:0005509">
    <property type="term" value="F:calcium ion binding"/>
    <property type="evidence" value="ECO:0007669"/>
    <property type="project" value="InterPro"/>
</dbReference>
<reference evidence="2" key="1">
    <citation type="submission" date="2022-11" db="UniProtKB">
        <authorList>
            <consortium name="WormBaseParasite"/>
        </authorList>
    </citation>
    <scope>IDENTIFICATION</scope>
</reference>
<dbReference type="WBParaSite" id="jg14973">
    <property type="protein sequence ID" value="jg14973"/>
    <property type="gene ID" value="jg14973"/>
</dbReference>
<keyword evidence="1" id="KW-1185">Reference proteome</keyword>